<reference evidence="2 3" key="1">
    <citation type="journal article" date="2016" name="Mol. Biol. Evol.">
        <title>Comparative Genomics of Early-Diverging Mushroom-Forming Fungi Provides Insights into the Origins of Lignocellulose Decay Capabilities.</title>
        <authorList>
            <person name="Nagy L.G."/>
            <person name="Riley R."/>
            <person name="Tritt A."/>
            <person name="Adam C."/>
            <person name="Daum C."/>
            <person name="Floudas D."/>
            <person name="Sun H."/>
            <person name="Yadav J.S."/>
            <person name="Pangilinan J."/>
            <person name="Larsson K.H."/>
            <person name="Matsuura K."/>
            <person name="Barry K."/>
            <person name="Labutti K."/>
            <person name="Kuo R."/>
            <person name="Ohm R.A."/>
            <person name="Bhattacharya S.S."/>
            <person name="Shirouzu T."/>
            <person name="Yoshinaga Y."/>
            <person name="Martin F.M."/>
            <person name="Grigoriev I.V."/>
            <person name="Hibbett D.S."/>
        </authorList>
    </citation>
    <scope>NUCLEOTIDE SEQUENCE [LARGE SCALE GENOMIC DNA]</scope>
    <source>
        <strain evidence="2 3">HHB9708</strain>
    </source>
</reference>
<feature type="signal peptide" evidence="1">
    <location>
        <begin position="1"/>
        <end position="19"/>
    </location>
</feature>
<keyword evidence="1" id="KW-0732">Signal</keyword>
<proteinExistence type="predicted"/>
<gene>
    <name evidence="2" type="ORF">SISNIDRAFT_489525</name>
</gene>
<accession>A0A164PVW6</accession>
<keyword evidence="3" id="KW-1185">Reference proteome</keyword>
<organism evidence="2 3">
    <name type="scientific">Sistotremastrum niveocremeum HHB9708</name>
    <dbReference type="NCBI Taxonomy" id="1314777"/>
    <lineage>
        <taxon>Eukaryota</taxon>
        <taxon>Fungi</taxon>
        <taxon>Dikarya</taxon>
        <taxon>Basidiomycota</taxon>
        <taxon>Agaricomycotina</taxon>
        <taxon>Agaricomycetes</taxon>
        <taxon>Sistotremastrales</taxon>
        <taxon>Sistotremastraceae</taxon>
        <taxon>Sertulicium</taxon>
        <taxon>Sertulicium niveocremeum</taxon>
    </lineage>
</organism>
<dbReference type="EMBL" id="KV419430">
    <property type="protein sequence ID" value="KZS89083.1"/>
    <property type="molecule type" value="Genomic_DNA"/>
</dbReference>
<dbReference type="Proteomes" id="UP000076722">
    <property type="component" value="Unassembled WGS sequence"/>
</dbReference>
<feature type="chain" id="PRO_5007852391" evidence="1">
    <location>
        <begin position="20"/>
        <end position="225"/>
    </location>
</feature>
<dbReference type="AlphaFoldDB" id="A0A164PVW6"/>
<evidence type="ECO:0000313" key="3">
    <source>
        <dbReference type="Proteomes" id="UP000076722"/>
    </source>
</evidence>
<sequence>MFSFTKFTLLASLAVSSLAAPLFAPVSVANIQGNDVDVLNGAKALSNDIVHRRGVELTTVAGVFADVAAVVPPVIAQIEAGIAAKASVETFEPYIVQLATILDAHVTDLTALRGVAVATILASLDGKTTLTANVVAHEQAVLINSIITVFAHLEAYLDTKIYTLASVIARVNGSIEAYVNATVALVAGVQVVLGGLINTVDYVLVAAGLSFRLNLFAVVAGVVGV</sequence>
<evidence type="ECO:0000313" key="2">
    <source>
        <dbReference type="EMBL" id="KZS89083.1"/>
    </source>
</evidence>
<protein>
    <submittedName>
        <fullName evidence="2">Uncharacterized protein</fullName>
    </submittedName>
</protein>
<name>A0A164PVW6_9AGAM</name>
<evidence type="ECO:0000256" key="1">
    <source>
        <dbReference type="SAM" id="SignalP"/>
    </source>
</evidence>